<evidence type="ECO:0000313" key="1">
    <source>
        <dbReference type="EMBL" id="SYV93280.1"/>
    </source>
</evidence>
<feature type="non-terminal residue" evidence="1">
    <location>
        <position position="51"/>
    </location>
</feature>
<dbReference type="Proteomes" id="UP000259328">
    <property type="component" value="Chromosome"/>
</dbReference>
<sequence length="51" mass="5844">MPGITDFTISNPLIQAEKNVGYVYNFIKDTESNYQANQYTNYGLGYSLNSW</sequence>
<protein>
    <submittedName>
        <fullName evidence="1">Uncharacterized protein</fullName>
    </submittedName>
</protein>
<proteinExistence type="predicted"/>
<organism evidence="1 2">
    <name type="scientific">Mycoplasmopsis synoviae</name>
    <name type="common">Mycoplasma synoviae</name>
    <dbReference type="NCBI Taxonomy" id="2109"/>
    <lineage>
        <taxon>Bacteria</taxon>
        <taxon>Bacillati</taxon>
        <taxon>Mycoplasmatota</taxon>
        <taxon>Mycoplasmoidales</taxon>
        <taxon>Metamycoplasmataceae</taxon>
        <taxon>Mycoplasmopsis</taxon>
    </lineage>
</organism>
<dbReference type="EMBL" id="LS991953">
    <property type="protein sequence ID" value="SYV93280.1"/>
    <property type="molecule type" value="Genomic_DNA"/>
</dbReference>
<reference evidence="2" key="1">
    <citation type="submission" date="2018-06" db="EMBL/GenBank/DDBJ databases">
        <authorList>
            <consortium name="Pathogen Informatics"/>
        </authorList>
    </citation>
    <scope>NUCLEOTIDE SEQUENCE [LARGE SCALE GENOMIC DNA]</scope>
    <source>
        <strain evidence="2">NCTC10124</strain>
    </source>
</reference>
<accession>A0A3B0PB17</accession>
<evidence type="ECO:0000313" key="2">
    <source>
        <dbReference type="Proteomes" id="UP000259328"/>
    </source>
</evidence>
<name>A0A3B0PB17_MYCSY</name>
<dbReference type="AlphaFoldDB" id="A0A3B0PB17"/>
<gene>
    <name evidence="1" type="ORF">NCTC10124_01016</name>
</gene>